<keyword evidence="1" id="KW-0732">Signal</keyword>
<sequence>MRMTLPMIKPLIFMSSLLLWPMLAHAQTTEPAPPSLSDRVTEAAKANRYRIEKSGDIFSGDGWDRLLAEGRQSQFFLLGEEHGIAENPQLAAALFTDLSESGYSRFAIEVSPFMAARMDDALAEGGLDGLKELFAEPGGQPAFFGMAEEAEMLATVRGNLADAPDVLWGTDYEVLGDRQMLRALEAMPKPEAAAVALSALRAESDAGWAKYEETRSPQFVFSFSGDPQRVRDVEAAWLDRSVDAAWILDQIEETLEINRLFVTGQNFASNKRRADHLVANFLRHWRVELADGRSPEPRVFAKYGASHLVRGRNSNGVFDLGTTLPELAALEGRPSVSLFVLPGQGSSVAVFDPTAMTFRDGAPKDGYGAGMGPLYDAAFDSGYTLIDLRPLRAVLTRTTDPDLVALARTIHGFDYVLIMTGSTPSSALLVE</sequence>
<organism evidence="2 3">
    <name type="scientific">Algimonas porphyrae</name>
    <dbReference type="NCBI Taxonomy" id="1128113"/>
    <lineage>
        <taxon>Bacteria</taxon>
        <taxon>Pseudomonadati</taxon>
        <taxon>Pseudomonadota</taxon>
        <taxon>Alphaproteobacteria</taxon>
        <taxon>Maricaulales</taxon>
        <taxon>Robiginitomaculaceae</taxon>
        <taxon>Algimonas</taxon>
    </lineage>
</organism>
<dbReference type="EMBL" id="BSNJ01000003">
    <property type="protein sequence ID" value="GLQ20574.1"/>
    <property type="molecule type" value="Genomic_DNA"/>
</dbReference>
<evidence type="ECO:0008006" key="4">
    <source>
        <dbReference type="Google" id="ProtNLM"/>
    </source>
</evidence>
<gene>
    <name evidence="2" type="ORF">GCM10007854_15290</name>
</gene>
<feature type="chain" id="PRO_5045554462" description="Erythromycin esterase family protein" evidence="1">
    <location>
        <begin position="27"/>
        <end position="431"/>
    </location>
</feature>
<evidence type="ECO:0000256" key="1">
    <source>
        <dbReference type="SAM" id="SignalP"/>
    </source>
</evidence>
<reference evidence="2" key="2">
    <citation type="submission" date="2023-01" db="EMBL/GenBank/DDBJ databases">
        <title>Draft genome sequence of Algimonas porphyrae strain NBRC 108216.</title>
        <authorList>
            <person name="Sun Q."/>
            <person name="Mori K."/>
        </authorList>
    </citation>
    <scope>NUCLEOTIDE SEQUENCE</scope>
    <source>
        <strain evidence="2">NBRC 108216</strain>
    </source>
</reference>
<proteinExistence type="predicted"/>
<accession>A0ABQ5V087</accession>
<reference evidence="2" key="1">
    <citation type="journal article" date="2014" name="Int. J. Syst. Evol. Microbiol.">
        <title>Complete genome of a new Firmicutes species belonging to the dominant human colonic microbiota ('Ruminococcus bicirculans') reveals two chromosomes and a selective capacity to utilize plant glucans.</title>
        <authorList>
            <consortium name="NISC Comparative Sequencing Program"/>
            <person name="Wegmann U."/>
            <person name="Louis P."/>
            <person name="Goesmann A."/>
            <person name="Henrissat B."/>
            <person name="Duncan S.H."/>
            <person name="Flint H.J."/>
        </authorList>
    </citation>
    <scope>NUCLEOTIDE SEQUENCE</scope>
    <source>
        <strain evidence="2">NBRC 108216</strain>
    </source>
</reference>
<feature type="signal peptide" evidence="1">
    <location>
        <begin position="1"/>
        <end position="26"/>
    </location>
</feature>
<comment type="caution">
    <text evidence="2">The sequence shown here is derived from an EMBL/GenBank/DDBJ whole genome shotgun (WGS) entry which is preliminary data.</text>
</comment>
<keyword evidence="3" id="KW-1185">Reference proteome</keyword>
<evidence type="ECO:0000313" key="2">
    <source>
        <dbReference type="EMBL" id="GLQ20574.1"/>
    </source>
</evidence>
<protein>
    <recommendedName>
        <fullName evidence="4">Erythromycin esterase family protein</fullName>
    </recommendedName>
</protein>
<name>A0ABQ5V087_9PROT</name>
<evidence type="ECO:0000313" key="3">
    <source>
        <dbReference type="Proteomes" id="UP001161390"/>
    </source>
</evidence>
<dbReference type="Proteomes" id="UP001161390">
    <property type="component" value="Unassembled WGS sequence"/>
</dbReference>